<dbReference type="EMBL" id="CP000301">
    <property type="protein sequence ID" value="ABD87466.1"/>
    <property type="molecule type" value="Genomic_DNA"/>
</dbReference>
<evidence type="ECO:0000256" key="6">
    <source>
        <dbReference type="PIRSR" id="PIRSR000008-2"/>
    </source>
</evidence>
<dbReference type="KEGG" id="rpc:RPC_1909"/>
<keyword evidence="4" id="KW-0574">Periplasm</keyword>
<evidence type="ECO:0000313" key="8">
    <source>
        <dbReference type="EMBL" id="ABD87466.1"/>
    </source>
</evidence>
<dbReference type="PROSITE" id="PS51007">
    <property type="entry name" value="CYTC"/>
    <property type="match status" value="1"/>
</dbReference>
<dbReference type="GO" id="GO:0042597">
    <property type="term" value="C:periplasmic space"/>
    <property type="evidence" value="ECO:0007669"/>
    <property type="project" value="UniProtKB-SubCell"/>
</dbReference>
<dbReference type="GO" id="GO:0005506">
    <property type="term" value="F:iron ion binding"/>
    <property type="evidence" value="ECO:0007669"/>
    <property type="project" value="UniProtKB-UniRule"/>
</dbReference>
<sequence>MRMPSFNRSIAISATLAVGLLAPVVALGQEVFRHTVTGEDLKIMETSQPSGRDTEAVRNFLNTGVNPYTEVKEHLAKGEETFLSACSGCHGHFGEGKIGPGLNDSYWTYPKNKTDKGLFETIYGGAQGMMGPHHDLELDEILTVMAWVRHLYTGPVDEADWLTAEQKRTFTRFAQKHKDDDTACSGQTFEHADAANHDVKPEKTAC</sequence>
<comment type="function">
    <text evidence="4">Electron acceptor for MDH. Acts in methanol oxidation.</text>
</comment>
<dbReference type="InterPro" id="IPR036909">
    <property type="entry name" value="Cyt_c-like_dom_sf"/>
</dbReference>
<dbReference type="GO" id="GO:0009055">
    <property type="term" value="F:electron transfer activity"/>
    <property type="evidence" value="ECO:0007669"/>
    <property type="project" value="UniProtKB-UniRule"/>
</dbReference>
<feature type="binding site" description="covalent" evidence="5">
    <location>
        <position position="89"/>
    </location>
    <ligand>
        <name>heme c</name>
        <dbReference type="ChEBI" id="CHEBI:61717"/>
    </ligand>
</feature>
<dbReference type="Pfam" id="PF13442">
    <property type="entry name" value="Cytochrome_CBB3"/>
    <property type="match status" value="1"/>
</dbReference>
<dbReference type="AlphaFoldDB" id="Q217H0"/>
<dbReference type="SUPFAM" id="SSF46626">
    <property type="entry name" value="Cytochrome c"/>
    <property type="match status" value="1"/>
</dbReference>
<dbReference type="eggNOG" id="COG2010">
    <property type="taxonomic scope" value="Bacteria"/>
</dbReference>
<feature type="binding site" description="axial binding residue" evidence="6">
    <location>
        <position position="90"/>
    </location>
    <ligand>
        <name>heme c</name>
        <dbReference type="ChEBI" id="CHEBI:61717"/>
    </ligand>
    <ligandPart>
        <name>Fe</name>
        <dbReference type="ChEBI" id="CHEBI:18248"/>
    </ligandPart>
</feature>
<keyword evidence="2 4" id="KW-0479">Metal-binding</keyword>
<feature type="binding site" description="covalent" evidence="5">
    <location>
        <position position="86"/>
    </location>
    <ligand>
        <name>heme c</name>
        <dbReference type="ChEBI" id="CHEBI:61717"/>
    </ligand>
</feature>
<protein>
    <recommendedName>
        <fullName evidence="4">Cytochrome c-L</fullName>
    </recommendedName>
</protein>
<dbReference type="InterPro" id="IPR009056">
    <property type="entry name" value="Cyt_c-like_dom"/>
</dbReference>
<keyword evidence="3 4" id="KW-0408">Iron</keyword>
<reference evidence="8" key="1">
    <citation type="submission" date="2006-03" db="EMBL/GenBank/DDBJ databases">
        <title>Complete sequence of Rhodopseudomonas palustris BisB18.</title>
        <authorList>
            <consortium name="US DOE Joint Genome Institute"/>
            <person name="Copeland A."/>
            <person name="Lucas S."/>
            <person name="Lapidus A."/>
            <person name="Barry K."/>
            <person name="Detter J.C."/>
            <person name="Glavina del Rio T."/>
            <person name="Hammon N."/>
            <person name="Israni S."/>
            <person name="Dalin E."/>
            <person name="Tice H."/>
            <person name="Pitluck S."/>
            <person name="Chain P."/>
            <person name="Malfatti S."/>
            <person name="Shin M."/>
            <person name="Vergez L."/>
            <person name="Schmutz J."/>
            <person name="Larimer F."/>
            <person name="Land M."/>
            <person name="Hauser L."/>
            <person name="Pelletier D.A."/>
            <person name="Kyrpides N."/>
            <person name="Anderson I."/>
            <person name="Oda Y."/>
            <person name="Harwood C.S."/>
            <person name="Richardson P."/>
        </authorList>
    </citation>
    <scope>NUCLEOTIDE SEQUENCE [LARGE SCALE GENOMIC DNA]</scope>
    <source>
        <strain evidence="8">BisB18</strain>
    </source>
</reference>
<feature type="domain" description="Cytochrome c" evidence="7">
    <location>
        <begin position="73"/>
        <end position="152"/>
    </location>
</feature>
<evidence type="ECO:0000256" key="5">
    <source>
        <dbReference type="PIRSR" id="PIRSR000008-1"/>
    </source>
</evidence>
<dbReference type="Gene3D" id="1.10.760.10">
    <property type="entry name" value="Cytochrome c-like domain"/>
    <property type="match status" value="1"/>
</dbReference>
<gene>
    <name evidence="8" type="ordered locus">RPC_1909</name>
</gene>
<keyword evidence="4" id="KW-0485">Methanol utilization</keyword>
<keyword evidence="4" id="KW-0813">Transport</keyword>
<evidence type="ECO:0000256" key="1">
    <source>
        <dbReference type="ARBA" id="ARBA00022617"/>
    </source>
</evidence>
<comment type="PTM">
    <text evidence="5">Binds 1 heme c group covalently per subunit.</text>
</comment>
<proteinExistence type="predicted"/>
<keyword evidence="4" id="KW-0249">Electron transport</keyword>
<dbReference type="HOGENOM" id="CLU_109361_0_0_5"/>
<dbReference type="PIRSF" id="PIRSF000008">
    <property type="entry name" value="Cytochrome_c551i"/>
    <property type="match status" value="1"/>
</dbReference>
<dbReference type="InterPro" id="IPR009153">
    <property type="entry name" value="Cyt_cL"/>
</dbReference>
<evidence type="ECO:0000259" key="7">
    <source>
        <dbReference type="PROSITE" id="PS51007"/>
    </source>
</evidence>
<dbReference type="RefSeq" id="WP_011472370.1">
    <property type="nucleotide sequence ID" value="NC_007925.1"/>
</dbReference>
<dbReference type="NCBIfam" id="TIGR03872">
    <property type="entry name" value="cytochrome_MoxG"/>
    <property type="match status" value="1"/>
</dbReference>
<dbReference type="GO" id="GO:0015945">
    <property type="term" value="P:methanol metabolic process"/>
    <property type="evidence" value="ECO:0007669"/>
    <property type="project" value="UniProtKB-UniRule"/>
</dbReference>
<evidence type="ECO:0000256" key="3">
    <source>
        <dbReference type="ARBA" id="ARBA00023004"/>
    </source>
</evidence>
<accession>Q217H0</accession>
<keyword evidence="1 4" id="KW-0349">Heme</keyword>
<dbReference type="STRING" id="316056.RPC_1909"/>
<dbReference type="GO" id="GO:0020037">
    <property type="term" value="F:heme binding"/>
    <property type="evidence" value="ECO:0007669"/>
    <property type="project" value="UniProtKB-UniRule"/>
</dbReference>
<organism evidence="8">
    <name type="scientific">Rhodopseudomonas palustris (strain BisB18)</name>
    <dbReference type="NCBI Taxonomy" id="316056"/>
    <lineage>
        <taxon>Bacteria</taxon>
        <taxon>Pseudomonadati</taxon>
        <taxon>Pseudomonadota</taxon>
        <taxon>Alphaproteobacteria</taxon>
        <taxon>Hyphomicrobiales</taxon>
        <taxon>Nitrobacteraceae</taxon>
        <taxon>Rhodopseudomonas</taxon>
    </lineage>
</organism>
<evidence type="ECO:0000256" key="2">
    <source>
        <dbReference type="ARBA" id="ARBA00022723"/>
    </source>
</evidence>
<evidence type="ECO:0000256" key="4">
    <source>
        <dbReference type="PIRNR" id="PIRNR000008"/>
    </source>
</evidence>
<name>Q217H0_RHOPB</name>
<comment type="subcellular location">
    <subcellularLocation>
        <location evidence="4">Periplasm</location>
    </subcellularLocation>
</comment>